<evidence type="ECO:0000259" key="14">
    <source>
        <dbReference type="Pfam" id="PF00593"/>
    </source>
</evidence>
<protein>
    <submittedName>
        <fullName evidence="16">TonB-dependent receptor</fullName>
    </submittedName>
</protein>
<comment type="subcellular location">
    <subcellularLocation>
        <location evidence="1 11">Cell outer membrane</location>
        <topology evidence="1 11">Multi-pass membrane protein</topology>
    </subcellularLocation>
</comment>
<dbReference type="RefSeq" id="WP_274051750.1">
    <property type="nucleotide sequence ID" value="NZ_CP059693.1"/>
</dbReference>
<keyword evidence="5 11" id="KW-0812">Transmembrane</keyword>
<comment type="similarity">
    <text evidence="2">Belongs to the TonB-dependent receptor family. Hemoglobin/haptoglobin binding protein subfamily.</text>
</comment>
<dbReference type="InterPro" id="IPR000531">
    <property type="entry name" value="Beta-barrel_TonB"/>
</dbReference>
<feature type="domain" description="TonB-dependent receptor-like beta-barrel" evidence="14">
    <location>
        <begin position="255"/>
        <end position="639"/>
    </location>
</feature>
<dbReference type="InterPro" id="IPR037066">
    <property type="entry name" value="Plug_dom_sf"/>
</dbReference>
<name>A0ABY7VDA7_9GAMM</name>
<evidence type="ECO:0000256" key="11">
    <source>
        <dbReference type="PROSITE-ProRule" id="PRU01360"/>
    </source>
</evidence>
<keyword evidence="6 13" id="KW-0732">Signal</keyword>
<dbReference type="PANTHER" id="PTHR30069">
    <property type="entry name" value="TONB-DEPENDENT OUTER MEMBRANE RECEPTOR"/>
    <property type="match status" value="1"/>
</dbReference>
<dbReference type="Pfam" id="PF00593">
    <property type="entry name" value="TonB_dep_Rec_b-barrel"/>
    <property type="match status" value="1"/>
</dbReference>
<evidence type="ECO:0000313" key="16">
    <source>
        <dbReference type="EMBL" id="WDE11594.1"/>
    </source>
</evidence>
<evidence type="ECO:0000313" key="17">
    <source>
        <dbReference type="Proteomes" id="UP001215231"/>
    </source>
</evidence>
<dbReference type="SUPFAM" id="SSF56935">
    <property type="entry name" value="Porins"/>
    <property type="match status" value="1"/>
</dbReference>
<evidence type="ECO:0000256" key="10">
    <source>
        <dbReference type="ARBA" id="ARBA00023237"/>
    </source>
</evidence>
<gene>
    <name evidence="16" type="ORF">H3N35_25900</name>
</gene>
<evidence type="ECO:0000256" key="13">
    <source>
        <dbReference type="SAM" id="SignalP"/>
    </source>
</evidence>
<dbReference type="Proteomes" id="UP001215231">
    <property type="component" value="Chromosome"/>
</dbReference>
<dbReference type="InterPro" id="IPR039426">
    <property type="entry name" value="TonB-dep_rcpt-like"/>
</dbReference>
<keyword evidence="4 11" id="KW-1134">Transmembrane beta strand</keyword>
<keyword evidence="7 12" id="KW-0798">TonB box</keyword>
<keyword evidence="3 11" id="KW-0813">Transport</keyword>
<keyword evidence="9 16" id="KW-0675">Receptor</keyword>
<feature type="chain" id="PRO_5046330171" evidence="13">
    <location>
        <begin position="25"/>
        <end position="673"/>
    </location>
</feature>
<dbReference type="InterPro" id="IPR012910">
    <property type="entry name" value="Plug_dom"/>
</dbReference>
<evidence type="ECO:0000256" key="7">
    <source>
        <dbReference type="ARBA" id="ARBA00023077"/>
    </source>
</evidence>
<evidence type="ECO:0000256" key="9">
    <source>
        <dbReference type="ARBA" id="ARBA00023170"/>
    </source>
</evidence>
<evidence type="ECO:0000259" key="15">
    <source>
        <dbReference type="Pfam" id="PF07715"/>
    </source>
</evidence>
<organism evidence="16 17">
    <name type="scientific">Thalassomonas haliotis</name>
    <dbReference type="NCBI Taxonomy" id="485448"/>
    <lineage>
        <taxon>Bacteria</taxon>
        <taxon>Pseudomonadati</taxon>
        <taxon>Pseudomonadota</taxon>
        <taxon>Gammaproteobacteria</taxon>
        <taxon>Alteromonadales</taxon>
        <taxon>Colwelliaceae</taxon>
        <taxon>Thalassomonas</taxon>
    </lineage>
</organism>
<evidence type="ECO:0000256" key="5">
    <source>
        <dbReference type="ARBA" id="ARBA00022692"/>
    </source>
</evidence>
<keyword evidence="17" id="KW-1185">Reference proteome</keyword>
<dbReference type="Pfam" id="PF07715">
    <property type="entry name" value="Plug"/>
    <property type="match status" value="1"/>
</dbReference>
<evidence type="ECO:0000256" key="4">
    <source>
        <dbReference type="ARBA" id="ARBA00022452"/>
    </source>
</evidence>
<dbReference type="Gene3D" id="2.170.130.10">
    <property type="entry name" value="TonB-dependent receptor, plug domain"/>
    <property type="match status" value="1"/>
</dbReference>
<keyword evidence="8 11" id="KW-0472">Membrane</keyword>
<dbReference type="InterPro" id="IPR036942">
    <property type="entry name" value="Beta-barrel_TonB_sf"/>
</dbReference>
<evidence type="ECO:0000256" key="6">
    <source>
        <dbReference type="ARBA" id="ARBA00022729"/>
    </source>
</evidence>
<proteinExistence type="inferred from homology"/>
<keyword evidence="10 11" id="KW-0998">Cell outer membrane</keyword>
<evidence type="ECO:0000256" key="12">
    <source>
        <dbReference type="RuleBase" id="RU003357"/>
    </source>
</evidence>
<evidence type="ECO:0000256" key="1">
    <source>
        <dbReference type="ARBA" id="ARBA00004571"/>
    </source>
</evidence>
<reference evidence="16 17" key="1">
    <citation type="journal article" date="2022" name="Mar. Drugs">
        <title>Bioassay-Guided Fractionation Leads to the Detection of Cholic Acid Generated by the Rare Thalassomonas sp.</title>
        <authorList>
            <person name="Pheiffer F."/>
            <person name="Schneider Y.K."/>
            <person name="Hansen E.H."/>
            <person name="Andersen J.H."/>
            <person name="Isaksson J."/>
            <person name="Busche T."/>
            <person name="R C."/>
            <person name="Kalinowski J."/>
            <person name="Zyl L.V."/>
            <person name="Trindade M."/>
        </authorList>
    </citation>
    <scope>NUCLEOTIDE SEQUENCE [LARGE SCALE GENOMIC DNA]</scope>
    <source>
        <strain evidence="16 17">A5K-61T</strain>
    </source>
</reference>
<evidence type="ECO:0000256" key="2">
    <source>
        <dbReference type="ARBA" id="ARBA00008143"/>
    </source>
</evidence>
<dbReference type="EMBL" id="CP059693">
    <property type="protein sequence ID" value="WDE11594.1"/>
    <property type="molecule type" value="Genomic_DNA"/>
</dbReference>
<feature type="domain" description="TonB-dependent receptor plug" evidence="15">
    <location>
        <begin position="54"/>
        <end position="157"/>
    </location>
</feature>
<accession>A0ABY7VDA7</accession>
<feature type="signal peptide" evidence="13">
    <location>
        <begin position="1"/>
        <end position="24"/>
    </location>
</feature>
<sequence length="673" mass="76342">MSKYLLLLKACLLSAMVCCCPLKASEDVNRLFSLSLSQLAELKVTSATKHSQPLNQIPATVYIFTEDDFDRYGFRDLKDVLKYTSGVEYGNAHSWLQGGQRGFTGTWSQTRILIDGRDADKAIRNQAHIAHQYPLYNVKRVEVIQGPASSLYGADVFVGLINIVTKTSENSAPGQEISMTYARGEDELQSKQIDYSWIHKAQSWGLSLHASYLDLQDPDYSEFVVTDEYSYLNQELRQEFLSSGYPYKDDNEGFNFLLHYQGEINASAGIEFGIDQRNSRDGGGIENPELIYSNFQETQDQTRAYITFHKVRDNGDKLSLDYQFERERTVFDFNLRNLDAGNPPPLVSFSQEWSRLKNLTFQYDIDNEDLDNYLIVGLSYKALDQAKPRFELSSFESQEPFLDHKVKSLFVQDQQSFWQGKLLLTLGARYDDSDLYGSVNTVRGGLQYNFDQKSSLKLLYGEAYREPTASELRTNKDLAPADMTTTELVYDGRPNEAVSYKLSLYHSEAKNIIAEDRQSTDGIDRNIGKKDADGIELSLQWQVNRYQGFFWLNGVDVSEALDIAKVKGALGLTRILDNRWQISAVAKYSADVDTQAFNENAQRETVEVDAYHTLDIILKSKEFNLGNAGLASLSATIKNAFNHKNFYSNPRGPDPIKFLDEGRSFTLQANLSF</sequence>
<evidence type="ECO:0000256" key="8">
    <source>
        <dbReference type="ARBA" id="ARBA00023136"/>
    </source>
</evidence>
<dbReference type="Gene3D" id="2.40.170.20">
    <property type="entry name" value="TonB-dependent receptor, beta-barrel domain"/>
    <property type="match status" value="1"/>
</dbReference>
<evidence type="ECO:0000256" key="3">
    <source>
        <dbReference type="ARBA" id="ARBA00022448"/>
    </source>
</evidence>
<dbReference type="PANTHER" id="PTHR30069:SF29">
    <property type="entry name" value="HEMOGLOBIN AND HEMOGLOBIN-HAPTOGLOBIN-BINDING PROTEIN 1-RELATED"/>
    <property type="match status" value="1"/>
</dbReference>
<dbReference type="PROSITE" id="PS52016">
    <property type="entry name" value="TONB_DEPENDENT_REC_3"/>
    <property type="match status" value="1"/>
</dbReference>